<keyword evidence="2" id="KW-0012">Acyltransferase</keyword>
<comment type="caution">
    <text evidence="5">The sequence shown here is derived from an EMBL/GenBank/DDBJ whole genome shotgun (WGS) entry which is preliminary data.</text>
</comment>
<dbReference type="SUPFAM" id="SSF55729">
    <property type="entry name" value="Acyl-CoA N-acyltransferases (Nat)"/>
    <property type="match status" value="1"/>
</dbReference>
<dbReference type="InterPro" id="IPR051531">
    <property type="entry name" value="N-acetyltransferase"/>
</dbReference>
<proteinExistence type="inferred from homology"/>
<keyword evidence="1 5" id="KW-0808">Transferase</keyword>
<keyword evidence="6" id="KW-1185">Reference proteome</keyword>
<dbReference type="RefSeq" id="WP_359276970.1">
    <property type="nucleotide sequence ID" value="NZ_JBEZNA010000090.1"/>
</dbReference>
<comment type="similarity">
    <text evidence="3">Belongs to the acetyltransferase family. RimJ subfamily.</text>
</comment>
<dbReference type="EC" id="2.-.-.-" evidence="5"/>
<accession>A0ABV3EXE2</accession>
<dbReference type="PROSITE" id="PS51186">
    <property type="entry name" value="GNAT"/>
    <property type="match status" value="1"/>
</dbReference>
<reference evidence="5 6" key="1">
    <citation type="submission" date="2024-06" db="EMBL/GenBank/DDBJ databases">
        <title>The Natural Products Discovery Center: Release of the First 8490 Sequenced Strains for Exploring Actinobacteria Biosynthetic Diversity.</title>
        <authorList>
            <person name="Kalkreuter E."/>
            <person name="Kautsar S.A."/>
            <person name="Yang D."/>
            <person name="Bader C.D."/>
            <person name="Teijaro C.N."/>
            <person name="Fluegel L."/>
            <person name="Davis C.M."/>
            <person name="Simpson J.R."/>
            <person name="Lauterbach L."/>
            <person name="Steele A.D."/>
            <person name="Gui C."/>
            <person name="Meng S."/>
            <person name="Li G."/>
            <person name="Viehrig K."/>
            <person name="Ye F."/>
            <person name="Su P."/>
            <person name="Kiefer A.F."/>
            <person name="Nichols A."/>
            <person name="Cepeda A.J."/>
            <person name="Yan W."/>
            <person name="Fan B."/>
            <person name="Jiang Y."/>
            <person name="Adhikari A."/>
            <person name="Zheng C.-J."/>
            <person name="Schuster L."/>
            <person name="Cowan T.M."/>
            <person name="Smanski M.J."/>
            <person name="Chevrette M.G."/>
            <person name="De Carvalho L.P.S."/>
            <person name="Shen B."/>
        </authorList>
    </citation>
    <scope>NUCLEOTIDE SEQUENCE [LARGE SCALE GENOMIC DNA]</scope>
    <source>
        <strain evidence="5 6">NPDC048117</strain>
    </source>
</reference>
<feature type="domain" description="N-acetyltransferase" evidence="4">
    <location>
        <begin position="4"/>
        <end position="173"/>
    </location>
</feature>
<dbReference type="PANTHER" id="PTHR43792">
    <property type="entry name" value="GNAT FAMILY, PUTATIVE (AFU_ORTHOLOGUE AFUA_3G00765)-RELATED-RELATED"/>
    <property type="match status" value="1"/>
</dbReference>
<dbReference type="Gene3D" id="3.40.630.30">
    <property type="match status" value="1"/>
</dbReference>
<protein>
    <submittedName>
        <fullName evidence="5">GNAT family protein</fullName>
        <ecNumber evidence="5">2.-.-.-</ecNumber>
    </submittedName>
</protein>
<evidence type="ECO:0000256" key="1">
    <source>
        <dbReference type="ARBA" id="ARBA00022679"/>
    </source>
</evidence>
<dbReference type="Pfam" id="PF13302">
    <property type="entry name" value="Acetyltransf_3"/>
    <property type="match status" value="1"/>
</dbReference>
<evidence type="ECO:0000259" key="4">
    <source>
        <dbReference type="PROSITE" id="PS51186"/>
    </source>
</evidence>
<dbReference type="InterPro" id="IPR000182">
    <property type="entry name" value="GNAT_dom"/>
</dbReference>
<evidence type="ECO:0000256" key="2">
    <source>
        <dbReference type="ARBA" id="ARBA00023315"/>
    </source>
</evidence>
<sequence length="193" mass="20582">MPPTVTRLATLDDAEELAACLIRNRAFLGPWEPVRGDAYYTADGQRAVLAENLDLYARGVAVPLLIVDDGGRITGRLHVNNIVRGPFLSATLGYWVAREAGGRGLATAAVADAVRLAFDDLGLHRLEAGTLLHNVASQTVLRRNGFTPFGVAPRYLRIAGRWQDHVLFQLLNDGVEDGGPREADGAGASGNAG</sequence>
<name>A0ABV3EXE2_9ACTN</name>
<evidence type="ECO:0000313" key="6">
    <source>
        <dbReference type="Proteomes" id="UP001551584"/>
    </source>
</evidence>
<evidence type="ECO:0000313" key="5">
    <source>
        <dbReference type="EMBL" id="MEU9580879.1"/>
    </source>
</evidence>
<evidence type="ECO:0000256" key="3">
    <source>
        <dbReference type="ARBA" id="ARBA00038502"/>
    </source>
</evidence>
<dbReference type="GO" id="GO:0016740">
    <property type="term" value="F:transferase activity"/>
    <property type="evidence" value="ECO:0007669"/>
    <property type="project" value="UniProtKB-KW"/>
</dbReference>
<dbReference type="PANTHER" id="PTHR43792:SF8">
    <property type="entry name" value="[RIBOSOMAL PROTEIN US5]-ALANINE N-ACETYLTRANSFERASE"/>
    <property type="match status" value="1"/>
</dbReference>
<gene>
    <name evidence="5" type="ORF">AB0D95_27030</name>
</gene>
<dbReference type="InterPro" id="IPR016181">
    <property type="entry name" value="Acyl_CoA_acyltransferase"/>
</dbReference>
<dbReference type="EMBL" id="JBEZNA010000090">
    <property type="protein sequence ID" value="MEU9580879.1"/>
    <property type="molecule type" value="Genomic_DNA"/>
</dbReference>
<organism evidence="5 6">
    <name type="scientific">Streptomyces chilikensis</name>
    <dbReference type="NCBI Taxonomy" id="1194079"/>
    <lineage>
        <taxon>Bacteria</taxon>
        <taxon>Bacillati</taxon>
        <taxon>Actinomycetota</taxon>
        <taxon>Actinomycetes</taxon>
        <taxon>Kitasatosporales</taxon>
        <taxon>Streptomycetaceae</taxon>
        <taxon>Streptomyces</taxon>
    </lineage>
</organism>
<dbReference type="Proteomes" id="UP001551584">
    <property type="component" value="Unassembled WGS sequence"/>
</dbReference>